<keyword evidence="3" id="KW-1185">Reference proteome</keyword>
<reference evidence="3" key="1">
    <citation type="submission" date="2016-10" db="EMBL/GenBank/DDBJ databases">
        <authorList>
            <person name="Varghese N."/>
            <person name="Submissions S."/>
        </authorList>
    </citation>
    <scope>NUCLEOTIDE SEQUENCE [LARGE SCALE GENOMIC DNA]</scope>
    <source>
        <strain evidence="3">XBD2006</strain>
    </source>
</reference>
<keyword evidence="1" id="KW-0472">Membrane</keyword>
<evidence type="ECO:0000313" key="3">
    <source>
        <dbReference type="Proteomes" id="UP000183047"/>
    </source>
</evidence>
<name>A0A1G5G4E2_9FIRM</name>
<dbReference type="OrthoDB" id="9842795at2"/>
<sequence length="167" mass="18357">MKGNGIKILVNVIALLIIFFYKNNGHKNNVTDSMSEIYDIKLPGAMAGLCVAWVVFGVIFTTTMVVTSKNSNTVTKGHYYLGMACIAIGLIGFIFSKNWKVTVSEKNIIHTSVLGITKEYSKDDITDAKLGSKRELVIRFKKGKVTIDPAATNYSRLVCEVLGENAE</sequence>
<organism evidence="2 3">
    <name type="scientific">Butyrivibrio hungatei</name>
    <dbReference type="NCBI Taxonomy" id="185008"/>
    <lineage>
        <taxon>Bacteria</taxon>
        <taxon>Bacillati</taxon>
        <taxon>Bacillota</taxon>
        <taxon>Clostridia</taxon>
        <taxon>Lachnospirales</taxon>
        <taxon>Lachnospiraceae</taxon>
        <taxon>Butyrivibrio</taxon>
    </lineage>
</organism>
<dbReference type="Proteomes" id="UP000183047">
    <property type="component" value="Unassembled WGS sequence"/>
</dbReference>
<dbReference type="AlphaFoldDB" id="A0A1G5G4E2"/>
<accession>A0A1G5G4E2</accession>
<feature type="transmembrane region" description="Helical" evidence="1">
    <location>
        <begin position="78"/>
        <end position="96"/>
    </location>
</feature>
<protein>
    <submittedName>
        <fullName evidence="2">Uncharacterized protein</fullName>
    </submittedName>
</protein>
<keyword evidence="1" id="KW-0812">Transmembrane</keyword>
<evidence type="ECO:0000256" key="1">
    <source>
        <dbReference type="SAM" id="Phobius"/>
    </source>
</evidence>
<gene>
    <name evidence="2" type="ORF">SAMN02910451_02705</name>
</gene>
<dbReference type="RefSeq" id="WP_074463123.1">
    <property type="nucleotide sequence ID" value="NZ_FMUR01000018.1"/>
</dbReference>
<proteinExistence type="predicted"/>
<keyword evidence="1" id="KW-1133">Transmembrane helix</keyword>
<feature type="transmembrane region" description="Helical" evidence="1">
    <location>
        <begin position="6"/>
        <end position="23"/>
    </location>
</feature>
<evidence type="ECO:0000313" key="2">
    <source>
        <dbReference type="EMBL" id="SCY46217.1"/>
    </source>
</evidence>
<dbReference type="EMBL" id="FMUR01000018">
    <property type="protein sequence ID" value="SCY46217.1"/>
    <property type="molecule type" value="Genomic_DNA"/>
</dbReference>
<feature type="transmembrane region" description="Helical" evidence="1">
    <location>
        <begin position="44"/>
        <end position="66"/>
    </location>
</feature>